<gene>
    <name evidence="2" type="ORF">ENS59_07855</name>
</gene>
<dbReference type="AlphaFoldDB" id="A0A7C3E242"/>
<comment type="caution">
    <text evidence="2">The sequence shown here is derived from an EMBL/GenBank/DDBJ whole genome shotgun (WGS) entry which is preliminary data.</text>
</comment>
<dbReference type="InterPro" id="IPR012675">
    <property type="entry name" value="Beta-grasp_dom_sf"/>
</dbReference>
<dbReference type="InterPro" id="IPR036010">
    <property type="entry name" value="2Fe-2S_ferredoxin-like_sf"/>
</dbReference>
<protein>
    <submittedName>
        <fullName evidence="2">(2Fe-2S)-binding protein</fullName>
    </submittedName>
</protein>
<dbReference type="SUPFAM" id="SSF54292">
    <property type="entry name" value="2Fe-2S ferredoxin-like"/>
    <property type="match status" value="1"/>
</dbReference>
<reference evidence="2" key="1">
    <citation type="journal article" date="2020" name="mSystems">
        <title>Genome- and Community-Level Interaction Insights into Carbon Utilization and Element Cycling Functions of Hydrothermarchaeota in Hydrothermal Sediment.</title>
        <authorList>
            <person name="Zhou Z."/>
            <person name="Liu Y."/>
            <person name="Xu W."/>
            <person name="Pan J."/>
            <person name="Luo Z.H."/>
            <person name="Li M."/>
        </authorList>
    </citation>
    <scope>NUCLEOTIDE SEQUENCE [LARGE SCALE GENOMIC DNA]</scope>
    <source>
        <strain evidence="2">SpSt-503</strain>
    </source>
</reference>
<dbReference type="EMBL" id="DSVL01000244">
    <property type="protein sequence ID" value="HFH29412.1"/>
    <property type="molecule type" value="Genomic_DNA"/>
</dbReference>
<dbReference type="PROSITE" id="PS51085">
    <property type="entry name" value="2FE2S_FER_2"/>
    <property type="match status" value="1"/>
</dbReference>
<name>A0A7C3E242_9SPIR</name>
<feature type="domain" description="2Fe-2S ferredoxin-type" evidence="1">
    <location>
        <begin position="1"/>
        <end position="99"/>
    </location>
</feature>
<dbReference type="InterPro" id="IPR001041">
    <property type="entry name" value="2Fe-2S_ferredoxin-type"/>
</dbReference>
<dbReference type="GO" id="GO:0051536">
    <property type="term" value="F:iron-sulfur cluster binding"/>
    <property type="evidence" value="ECO:0007669"/>
    <property type="project" value="InterPro"/>
</dbReference>
<proteinExistence type="predicted"/>
<sequence>MRVHHIDGTTVLITASPAISLVNTLLSAGISIHHRCGGKAECGTCRVRVISAAQEKGAANTMSPKEAQRLEAINAHPEEGERLACQTYIYGDCDVYLFG</sequence>
<evidence type="ECO:0000259" key="1">
    <source>
        <dbReference type="PROSITE" id="PS51085"/>
    </source>
</evidence>
<evidence type="ECO:0000313" key="2">
    <source>
        <dbReference type="EMBL" id="HFH29412.1"/>
    </source>
</evidence>
<accession>A0A7C3E242</accession>
<dbReference type="Pfam" id="PF00111">
    <property type="entry name" value="Fer2"/>
    <property type="match status" value="1"/>
</dbReference>
<dbReference type="CDD" id="cd00207">
    <property type="entry name" value="fer2"/>
    <property type="match status" value="1"/>
</dbReference>
<dbReference type="Gene3D" id="3.10.20.30">
    <property type="match status" value="1"/>
</dbReference>
<organism evidence="2">
    <name type="scientific">Gracilinema caldarium</name>
    <dbReference type="NCBI Taxonomy" id="215591"/>
    <lineage>
        <taxon>Bacteria</taxon>
        <taxon>Pseudomonadati</taxon>
        <taxon>Spirochaetota</taxon>
        <taxon>Spirochaetia</taxon>
        <taxon>Spirochaetales</taxon>
        <taxon>Breznakiellaceae</taxon>
        <taxon>Gracilinema</taxon>
    </lineage>
</organism>